<name>A0A6G1J282_9PLEO</name>
<feature type="chain" id="PRO_5026151372" evidence="2">
    <location>
        <begin position="19"/>
        <end position="324"/>
    </location>
</feature>
<sequence>MVAMKVLGIAVFTAQTAARLAKSLISTGTNQGIGFELVKLLYPTGGTIYQACRSQERIEKAIQGVIASHRPAPFTPTTLKHLHLGLNDLTTIKSSAATFASQEQKLDILLNNAGIKGHIRVNCIAPLLFTQELLPQLHLRIVWTVSLMVEMYSPPGGINFLFINAPAIQDTMRDYAACKAGNVFLCGEAAQQRGKYHVVSVVQNPGNLPTCHVTSCHAVTNIYKYQPWWLMPVVRLIFYARKYGAYTMLFAGFTDEVRAERNKGVYVRPFGIVAPNGRRDVYKAIARGKRCGFGSVVASYAIVCDPDVDNLRRCCRDVLLEGRG</sequence>
<dbReference type="PRINTS" id="PR00081">
    <property type="entry name" value="GDHRDH"/>
</dbReference>
<dbReference type="Pfam" id="PF00106">
    <property type="entry name" value="adh_short"/>
    <property type="match status" value="1"/>
</dbReference>
<evidence type="ECO:0000256" key="2">
    <source>
        <dbReference type="SAM" id="SignalP"/>
    </source>
</evidence>
<dbReference type="AlphaFoldDB" id="A0A6G1J282"/>
<dbReference type="EMBL" id="MU005581">
    <property type="protein sequence ID" value="KAF2684622.1"/>
    <property type="molecule type" value="Genomic_DNA"/>
</dbReference>
<dbReference type="Proteomes" id="UP000799291">
    <property type="component" value="Unassembled WGS sequence"/>
</dbReference>
<evidence type="ECO:0000313" key="4">
    <source>
        <dbReference type="Proteomes" id="UP000799291"/>
    </source>
</evidence>
<dbReference type="InterPro" id="IPR036291">
    <property type="entry name" value="NAD(P)-bd_dom_sf"/>
</dbReference>
<keyword evidence="1" id="KW-0560">Oxidoreductase</keyword>
<evidence type="ECO:0000256" key="1">
    <source>
        <dbReference type="ARBA" id="ARBA00023002"/>
    </source>
</evidence>
<protein>
    <submittedName>
        <fullName evidence="3">NAD(P)-binding protein</fullName>
    </submittedName>
</protein>
<gene>
    <name evidence="3" type="ORF">K458DRAFT_442937</name>
</gene>
<dbReference type="InterPro" id="IPR002347">
    <property type="entry name" value="SDR_fam"/>
</dbReference>
<reference evidence="3" key="1">
    <citation type="journal article" date="2020" name="Stud. Mycol.">
        <title>101 Dothideomycetes genomes: a test case for predicting lifestyles and emergence of pathogens.</title>
        <authorList>
            <person name="Haridas S."/>
            <person name="Albert R."/>
            <person name="Binder M."/>
            <person name="Bloem J."/>
            <person name="Labutti K."/>
            <person name="Salamov A."/>
            <person name="Andreopoulos B."/>
            <person name="Baker S."/>
            <person name="Barry K."/>
            <person name="Bills G."/>
            <person name="Bluhm B."/>
            <person name="Cannon C."/>
            <person name="Castanera R."/>
            <person name="Culley D."/>
            <person name="Daum C."/>
            <person name="Ezra D."/>
            <person name="Gonzalez J."/>
            <person name="Henrissat B."/>
            <person name="Kuo A."/>
            <person name="Liang C."/>
            <person name="Lipzen A."/>
            <person name="Lutzoni F."/>
            <person name="Magnuson J."/>
            <person name="Mondo S."/>
            <person name="Nolan M."/>
            <person name="Ohm R."/>
            <person name="Pangilinan J."/>
            <person name="Park H.-J."/>
            <person name="Ramirez L."/>
            <person name="Alfaro M."/>
            <person name="Sun H."/>
            <person name="Tritt A."/>
            <person name="Yoshinaga Y."/>
            <person name="Zwiers L.-H."/>
            <person name="Turgeon B."/>
            <person name="Goodwin S."/>
            <person name="Spatafora J."/>
            <person name="Crous P."/>
            <person name="Grigoriev I."/>
        </authorList>
    </citation>
    <scope>NUCLEOTIDE SEQUENCE</scope>
    <source>
        <strain evidence="3">CBS 122367</strain>
    </source>
</reference>
<dbReference type="GO" id="GO:0016491">
    <property type="term" value="F:oxidoreductase activity"/>
    <property type="evidence" value="ECO:0007669"/>
    <property type="project" value="UniProtKB-KW"/>
</dbReference>
<evidence type="ECO:0000313" key="3">
    <source>
        <dbReference type="EMBL" id="KAF2684622.1"/>
    </source>
</evidence>
<proteinExistence type="predicted"/>
<organism evidence="3 4">
    <name type="scientific">Lentithecium fluviatile CBS 122367</name>
    <dbReference type="NCBI Taxonomy" id="1168545"/>
    <lineage>
        <taxon>Eukaryota</taxon>
        <taxon>Fungi</taxon>
        <taxon>Dikarya</taxon>
        <taxon>Ascomycota</taxon>
        <taxon>Pezizomycotina</taxon>
        <taxon>Dothideomycetes</taxon>
        <taxon>Pleosporomycetidae</taxon>
        <taxon>Pleosporales</taxon>
        <taxon>Massarineae</taxon>
        <taxon>Lentitheciaceae</taxon>
        <taxon>Lentithecium</taxon>
    </lineage>
</organism>
<dbReference type="PANTHER" id="PTHR43157">
    <property type="entry name" value="PHOSPHATIDYLINOSITOL-GLYCAN BIOSYNTHESIS CLASS F PROTEIN-RELATED"/>
    <property type="match status" value="1"/>
</dbReference>
<keyword evidence="2" id="KW-0732">Signal</keyword>
<feature type="signal peptide" evidence="2">
    <location>
        <begin position="1"/>
        <end position="18"/>
    </location>
</feature>
<keyword evidence="4" id="KW-1185">Reference proteome</keyword>
<dbReference type="Gene3D" id="3.40.50.720">
    <property type="entry name" value="NAD(P)-binding Rossmann-like Domain"/>
    <property type="match status" value="1"/>
</dbReference>
<dbReference type="SUPFAM" id="SSF51735">
    <property type="entry name" value="NAD(P)-binding Rossmann-fold domains"/>
    <property type="match status" value="1"/>
</dbReference>
<dbReference type="PANTHER" id="PTHR43157:SF31">
    <property type="entry name" value="PHOSPHATIDYLINOSITOL-GLYCAN BIOSYNTHESIS CLASS F PROTEIN"/>
    <property type="match status" value="1"/>
</dbReference>
<dbReference type="OrthoDB" id="191139at2759"/>
<accession>A0A6G1J282</accession>